<feature type="region of interest" description="Disordered" evidence="1">
    <location>
        <begin position="301"/>
        <end position="321"/>
    </location>
</feature>
<dbReference type="Gene3D" id="1.25.40.10">
    <property type="entry name" value="Tetratricopeptide repeat domain"/>
    <property type="match status" value="1"/>
</dbReference>
<dbReference type="Proteomes" id="UP000187406">
    <property type="component" value="Unassembled WGS sequence"/>
</dbReference>
<dbReference type="InParanoid" id="A0A1Q3D6W5"/>
<evidence type="ECO:0000313" key="2">
    <source>
        <dbReference type="EMBL" id="GAV87988.1"/>
    </source>
</evidence>
<dbReference type="InterPro" id="IPR003107">
    <property type="entry name" value="HAT"/>
</dbReference>
<sequence length="454" mass="50581">MKKRKCDTRRPLRNRSRQRESLDVCGGKGNPEVHWTCIEVGCTGCISNKQGSQIFTCCSYPPSFLTRISQSTQTKSRKKLSSKQSKMMLRSSSTPVLGSLLSSFSDTPNNNIHHEITNNPVKNNPPTSVHQNHHKVSFSFHLAKAFCNSSPISPSTAESHNSSIRRAQSDGNLEGLAHASCNKNVEEFYDTNQPNKFAARKKRFMLQTIPSFSIYNSRSGREYEEDEDGSEEAEESEELFDRKGSSGERVTATDGGGFGLENVMAHMVLSEEVKAKDGVWNVAFGEETSQEMHLARGLGIAHTSGGGGDHNPASSGGDVGDNHSVEQYFKRMMEENPGNPLFLRNYAQLLYQSKRDLEGAEDYYSRAILADPYDGEILTQYAKLVWELHHDQDRASSYFERAVQASPEDSHVHAAYANFLWETEEDDDECIVPSDVDYTMPPRFYEGAIASASA</sequence>
<dbReference type="GO" id="GO:0006396">
    <property type="term" value="P:RNA processing"/>
    <property type="evidence" value="ECO:0007669"/>
    <property type="project" value="InterPro"/>
</dbReference>
<dbReference type="OrthoDB" id="1926212at2759"/>
<gene>
    <name evidence="2" type="ORF">CFOL_v3_31412</name>
</gene>
<comment type="caution">
    <text evidence="2">The sequence shown here is derived from an EMBL/GenBank/DDBJ whole genome shotgun (WGS) entry which is preliminary data.</text>
</comment>
<name>A0A1Q3D6W5_CEPFO</name>
<feature type="compositionally biased region" description="Polar residues" evidence="1">
    <location>
        <begin position="108"/>
        <end position="130"/>
    </location>
</feature>
<feature type="region of interest" description="Disordered" evidence="1">
    <location>
        <begin position="108"/>
        <end position="132"/>
    </location>
</feature>
<proteinExistence type="predicted"/>
<reference evidence="3" key="1">
    <citation type="submission" date="2016-04" db="EMBL/GenBank/DDBJ databases">
        <title>Cephalotus genome sequencing.</title>
        <authorList>
            <person name="Fukushima K."/>
            <person name="Hasebe M."/>
            <person name="Fang X."/>
        </authorList>
    </citation>
    <scope>NUCLEOTIDE SEQUENCE [LARGE SCALE GENOMIC DNA]</scope>
    <source>
        <strain evidence="3">cv. St1</strain>
    </source>
</reference>
<dbReference type="AlphaFoldDB" id="A0A1Q3D6W5"/>
<keyword evidence="3" id="KW-1185">Reference proteome</keyword>
<accession>A0A1Q3D6W5</accession>
<feature type="compositionally biased region" description="Acidic residues" evidence="1">
    <location>
        <begin position="223"/>
        <end position="238"/>
    </location>
</feature>
<dbReference type="PANTHER" id="PTHR26312:SF225">
    <property type="entry name" value="TPR REPEAT PROTEIN"/>
    <property type="match status" value="1"/>
</dbReference>
<feature type="compositionally biased region" description="Low complexity" evidence="1">
    <location>
        <begin position="82"/>
        <end position="92"/>
    </location>
</feature>
<dbReference type="SMART" id="SM00386">
    <property type="entry name" value="HAT"/>
    <property type="match status" value="3"/>
</dbReference>
<feature type="region of interest" description="Disordered" evidence="1">
    <location>
        <begin position="217"/>
        <end position="257"/>
    </location>
</feature>
<protein>
    <submittedName>
        <fullName evidence="2">TPR_11 domain-containing protein</fullName>
    </submittedName>
</protein>
<feature type="region of interest" description="Disordered" evidence="1">
    <location>
        <begin position="1"/>
        <end position="25"/>
    </location>
</feature>
<dbReference type="InterPro" id="IPR011990">
    <property type="entry name" value="TPR-like_helical_dom_sf"/>
</dbReference>
<dbReference type="PANTHER" id="PTHR26312">
    <property type="entry name" value="TETRATRICOPEPTIDE REPEAT PROTEIN 5"/>
    <property type="match status" value="1"/>
</dbReference>
<organism evidence="2 3">
    <name type="scientific">Cephalotus follicularis</name>
    <name type="common">Albany pitcher plant</name>
    <dbReference type="NCBI Taxonomy" id="3775"/>
    <lineage>
        <taxon>Eukaryota</taxon>
        <taxon>Viridiplantae</taxon>
        <taxon>Streptophyta</taxon>
        <taxon>Embryophyta</taxon>
        <taxon>Tracheophyta</taxon>
        <taxon>Spermatophyta</taxon>
        <taxon>Magnoliopsida</taxon>
        <taxon>eudicotyledons</taxon>
        <taxon>Gunneridae</taxon>
        <taxon>Pentapetalae</taxon>
        <taxon>rosids</taxon>
        <taxon>fabids</taxon>
        <taxon>Oxalidales</taxon>
        <taxon>Cephalotaceae</taxon>
        <taxon>Cephalotus</taxon>
    </lineage>
</organism>
<evidence type="ECO:0000313" key="3">
    <source>
        <dbReference type="Proteomes" id="UP000187406"/>
    </source>
</evidence>
<evidence type="ECO:0000256" key="1">
    <source>
        <dbReference type="SAM" id="MobiDB-lite"/>
    </source>
</evidence>
<dbReference type="EMBL" id="BDDD01004617">
    <property type="protein sequence ID" value="GAV87988.1"/>
    <property type="molecule type" value="Genomic_DNA"/>
</dbReference>
<dbReference type="SUPFAM" id="SSF48452">
    <property type="entry name" value="TPR-like"/>
    <property type="match status" value="1"/>
</dbReference>
<feature type="region of interest" description="Disordered" evidence="1">
    <location>
        <begin position="70"/>
        <end position="92"/>
    </location>
</feature>
<feature type="compositionally biased region" description="Basic residues" evidence="1">
    <location>
        <begin position="1"/>
        <end position="16"/>
    </location>
</feature>